<evidence type="ECO:0000313" key="2">
    <source>
        <dbReference type="EMBL" id="KAF7191179.1"/>
    </source>
</evidence>
<dbReference type="Proteomes" id="UP000660729">
    <property type="component" value="Unassembled WGS sequence"/>
</dbReference>
<reference evidence="2" key="1">
    <citation type="submission" date="2020-04" db="EMBL/GenBank/DDBJ databases">
        <title>Draft genome resource of the tomato pathogen Pseudocercospora fuligena.</title>
        <authorList>
            <person name="Zaccaron A."/>
        </authorList>
    </citation>
    <scope>NUCLEOTIDE SEQUENCE</scope>
    <source>
        <strain evidence="2">PF001</strain>
    </source>
</reference>
<dbReference type="OrthoDB" id="3648195at2759"/>
<proteinExistence type="predicted"/>
<dbReference type="EMBL" id="JABCIY010000160">
    <property type="protein sequence ID" value="KAF7191179.1"/>
    <property type="molecule type" value="Genomic_DNA"/>
</dbReference>
<evidence type="ECO:0000256" key="1">
    <source>
        <dbReference type="SAM" id="SignalP"/>
    </source>
</evidence>
<feature type="signal peptide" evidence="1">
    <location>
        <begin position="1"/>
        <end position="20"/>
    </location>
</feature>
<name>A0A8H6RHP1_9PEZI</name>
<organism evidence="2 3">
    <name type="scientific">Pseudocercospora fuligena</name>
    <dbReference type="NCBI Taxonomy" id="685502"/>
    <lineage>
        <taxon>Eukaryota</taxon>
        <taxon>Fungi</taxon>
        <taxon>Dikarya</taxon>
        <taxon>Ascomycota</taxon>
        <taxon>Pezizomycotina</taxon>
        <taxon>Dothideomycetes</taxon>
        <taxon>Dothideomycetidae</taxon>
        <taxon>Mycosphaerellales</taxon>
        <taxon>Mycosphaerellaceae</taxon>
        <taxon>Pseudocercospora</taxon>
    </lineage>
</organism>
<protein>
    <submittedName>
        <fullName evidence="2">Uncharacterized protein</fullName>
    </submittedName>
</protein>
<comment type="caution">
    <text evidence="2">The sequence shown here is derived from an EMBL/GenBank/DDBJ whole genome shotgun (WGS) entry which is preliminary data.</text>
</comment>
<accession>A0A8H6RHP1</accession>
<dbReference type="AlphaFoldDB" id="A0A8H6RHP1"/>
<sequence length="176" mass="18706">MHFTSVFAVVAASAISSAFAAPVANADPAPVLSSEDATIVARKVDAAQEAHRADLRQAAHEKFAKQLCYPGYPFYCSPNSVDQFNHLNYVGDADNHGYGVRVNDSGSTTFNYGKTQLGFHPDGTVFYKDTNGDNCDVTHKGGPTGAGCDEYLYLTNGGGPVFPGTVDQCVHYGINC</sequence>
<gene>
    <name evidence="2" type="ORF">HII31_07539</name>
</gene>
<keyword evidence="3" id="KW-1185">Reference proteome</keyword>
<feature type="chain" id="PRO_5034971246" evidence="1">
    <location>
        <begin position="21"/>
        <end position="176"/>
    </location>
</feature>
<evidence type="ECO:0000313" key="3">
    <source>
        <dbReference type="Proteomes" id="UP000660729"/>
    </source>
</evidence>
<keyword evidence="1" id="KW-0732">Signal</keyword>